<dbReference type="Proteomes" id="UP000065641">
    <property type="component" value="Chromosome"/>
</dbReference>
<evidence type="ECO:0000313" key="2">
    <source>
        <dbReference type="EMBL" id="ALO44756.1"/>
    </source>
</evidence>
<dbReference type="GO" id="GO:0016740">
    <property type="term" value="F:transferase activity"/>
    <property type="evidence" value="ECO:0007669"/>
    <property type="project" value="UniProtKB-KW"/>
</dbReference>
<dbReference type="PANTHER" id="PTHR43179:SF10">
    <property type="entry name" value="GLYCOSYL TRANSFERASE"/>
    <property type="match status" value="1"/>
</dbReference>
<keyword evidence="2" id="KW-0808">Transferase</keyword>
<accession>A0A0S2K9P6</accession>
<dbReference type="PATRIC" id="fig|1249552.3.peg.58"/>
<dbReference type="InterPro" id="IPR001173">
    <property type="entry name" value="Glyco_trans_2-like"/>
</dbReference>
<keyword evidence="3" id="KW-1185">Reference proteome</keyword>
<evidence type="ECO:0000313" key="3">
    <source>
        <dbReference type="Proteomes" id="UP000065641"/>
    </source>
</evidence>
<proteinExistence type="predicted"/>
<sequence>MYHLDQPVLQQALASLAATADHAANQGLLSTLNLYLIDNSEEAANRSALKSLGDCFQSDRTTLQIISGHGNVGYGRGHNLAIGRAESEHGVQGCYLILNPDVIMAPDALTSGLQWLASQQRTVAVAPAITDGSGNRASSCKRYPSVLDFLLRGFAPGFVKKLFARRLAHYDMNDLPADRPSDDIPVISGCFMLFRFSALRDLRGFDPNYFLYFEDFDLSLRAHRLGSLTYLPMMRITHLGGHSAKKGLRHITMFSRSALRFFNTHGWRWL</sequence>
<dbReference type="SUPFAM" id="SSF53448">
    <property type="entry name" value="Nucleotide-diphospho-sugar transferases"/>
    <property type="match status" value="1"/>
</dbReference>
<dbReference type="PANTHER" id="PTHR43179">
    <property type="entry name" value="RHAMNOSYLTRANSFERASE WBBL"/>
    <property type="match status" value="1"/>
</dbReference>
<reference evidence="2 3" key="1">
    <citation type="submission" date="2015-11" db="EMBL/GenBank/DDBJ databases">
        <authorList>
            <person name="Zhang Y."/>
            <person name="Guo Z."/>
        </authorList>
    </citation>
    <scope>NUCLEOTIDE SEQUENCE [LARGE SCALE GENOMIC DNA]</scope>
    <source>
        <strain evidence="2 3">KCTC 32221</strain>
    </source>
</reference>
<name>A0A0S2K9P6_9GAMM</name>
<dbReference type="Pfam" id="PF00535">
    <property type="entry name" value="Glycos_transf_2"/>
    <property type="match status" value="1"/>
</dbReference>
<dbReference type="EMBL" id="CP013189">
    <property type="protein sequence ID" value="ALO44756.1"/>
    <property type="molecule type" value="Genomic_DNA"/>
</dbReference>
<dbReference type="KEGG" id="pspi:PS2015_58"/>
<dbReference type="STRING" id="1249552.PS2015_58"/>
<dbReference type="AlphaFoldDB" id="A0A0S2K9P6"/>
<evidence type="ECO:0000259" key="1">
    <source>
        <dbReference type="Pfam" id="PF00535"/>
    </source>
</evidence>
<gene>
    <name evidence="2" type="ORF">PS2015_58</name>
</gene>
<feature type="domain" description="Glycosyltransferase 2-like" evidence="1">
    <location>
        <begin position="14"/>
        <end position="202"/>
    </location>
</feature>
<dbReference type="Gene3D" id="3.90.550.10">
    <property type="entry name" value="Spore Coat Polysaccharide Biosynthesis Protein SpsA, Chain A"/>
    <property type="match status" value="1"/>
</dbReference>
<organism evidence="2 3">
    <name type="scientific">Pseudohongiella spirulinae</name>
    <dbReference type="NCBI Taxonomy" id="1249552"/>
    <lineage>
        <taxon>Bacteria</taxon>
        <taxon>Pseudomonadati</taxon>
        <taxon>Pseudomonadota</taxon>
        <taxon>Gammaproteobacteria</taxon>
        <taxon>Pseudomonadales</taxon>
        <taxon>Pseudohongiellaceae</taxon>
        <taxon>Pseudohongiella</taxon>
    </lineage>
</organism>
<dbReference type="InterPro" id="IPR029044">
    <property type="entry name" value="Nucleotide-diphossugar_trans"/>
</dbReference>
<protein>
    <submittedName>
        <fullName evidence="2">Glycosyl transferase, family 2</fullName>
    </submittedName>
</protein>